<proteinExistence type="predicted"/>
<evidence type="ECO:0008006" key="5">
    <source>
        <dbReference type="Google" id="ProtNLM"/>
    </source>
</evidence>
<dbReference type="PANTHER" id="PTHR38394">
    <property type="entry name" value="NEUROFILAMENT LIGHT PROTEIN"/>
    <property type="match status" value="1"/>
</dbReference>
<gene>
    <name evidence="3" type="ORF">V5N11_031796</name>
</gene>
<feature type="region of interest" description="Disordered" evidence="2">
    <location>
        <begin position="19"/>
        <end position="57"/>
    </location>
</feature>
<dbReference type="EMBL" id="JBANAX010000162">
    <property type="protein sequence ID" value="KAL1220065.1"/>
    <property type="molecule type" value="Genomic_DNA"/>
</dbReference>
<reference evidence="3 4" key="1">
    <citation type="submission" date="2024-04" db="EMBL/GenBank/DDBJ databases">
        <title>Genome assembly C_amara_ONT_v2.</title>
        <authorList>
            <person name="Yant L."/>
            <person name="Moore C."/>
            <person name="Slenker M."/>
        </authorList>
    </citation>
    <scope>NUCLEOTIDE SEQUENCE [LARGE SCALE GENOMIC DNA]</scope>
    <source>
        <tissue evidence="3">Leaf</tissue>
    </source>
</reference>
<protein>
    <recommendedName>
        <fullName evidence="5">UVR domain-containing protein</fullName>
    </recommendedName>
</protein>
<evidence type="ECO:0000256" key="2">
    <source>
        <dbReference type="SAM" id="MobiDB-lite"/>
    </source>
</evidence>
<evidence type="ECO:0000256" key="1">
    <source>
        <dbReference type="SAM" id="Coils"/>
    </source>
</evidence>
<feature type="coiled-coil region" evidence="1">
    <location>
        <begin position="492"/>
        <end position="519"/>
    </location>
</feature>
<feature type="coiled-coil region" evidence="1">
    <location>
        <begin position="166"/>
        <end position="261"/>
    </location>
</feature>
<feature type="coiled-coil region" evidence="1">
    <location>
        <begin position="595"/>
        <end position="674"/>
    </location>
</feature>
<dbReference type="AlphaFoldDB" id="A0ABD1BS87"/>
<comment type="caution">
    <text evidence="3">The sequence shown here is derived from an EMBL/GenBank/DDBJ whole genome shotgun (WGS) entry which is preliminary data.</text>
</comment>
<name>A0ABD1BS87_CARAN</name>
<evidence type="ECO:0000313" key="4">
    <source>
        <dbReference type="Proteomes" id="UP001558713"/>
    </source>
</evidence>
<feature type="region of interest" description="Disordered" evidence="2">
    <location>
        <begin position="77"/>
        <end position="146"/>
    </location>
</feature>
<keyword evidence="4" id="KW-1185">Reference proteome</keyword>
<keyword evidence="1" id="KW-0175">Coiled coil</keyword>
<feature type="compositionally biased region" description="Polar residues" evidence="2">
    <location>
        <begin position="19"/>
        <end position="32"/>
    </location>
</feature>
<sequence length="715" mass="80374">MDGGDDMDSLFDGMELFTPSQFADNSNNNAISPSILPPRSEDNETKTEATLITAPPDATEALDENLFSDLTIVTPVQHLPEPVTPPPPSPAKNYGRQVSRRKKRAAGLRIGYGRHEINNHEEDEDDSVSQQSDSVSQQSDSVSQVSDSVTVLHQSLDDSATVVVGISRLELVKAQIEAKLTRARDLAVSVTFSRKNAIRKRRQASENLRLASTKHDEFEKKLEEAIEAEDFDSAERISESLAAAERDRLALMTLLRQAESDCDAIELKMEEVLVSQIAAEEESASLLRGLCTDAENEAESILEKAEAFCVEEMEKWHSCCEDVEVRKVELDIESVVVDNVRLSLNDTLEGSVEEDMKEKEMLRKKKEQLSNELEELLALVKAKEKEIDENDLQIKTVEERIGNVVSGYKELQTSMDKMLDDVQAGLSEVDRETEALSRKKKDVDEFVASEKERGAKLRELVSDSADEACEYEKVIELRKTLMSYVSKTREERAKLVNIEEKLSEEVQRLQEEVSSTRESIKERSSRKSIIQQNITSFMDKIIFIEKRIPELEAEKKVAASTRNFKEAGRIAAEAKSFNLEKEKIQIETGKANTELGKAEHEIEETIEKLQEIEKLILLKEKELALSRFQRLRIDSGTAKAERSAALELSDLEEANLLLEEAQEAESEAEKLKVTCGLKVEEEEEEAKSYEVFVSMELIATVGLKKLQELAESVPS</sequence>
<feature type="coiled-coil region" evidence="1">
    <location>
        <begin position="352"/>
        <end position="400"/>
    </location>
</feature>
<evidence type="ECO:0000313" key="3">
    <source>
        <dbReference type="EMBL" id="KAL1220065.1"/>
    </source>
</evidence>
<accession>A0ABD1BS87</accession>
<dbReference type="PANTHER" id="PTHR38394:SF1">
    <property type="entry name" value="NEUROFILAMENT LIGHT PROTEIN"/>
    <property type="match status" value="1"/>
</dbReference>
<feature type="compositionally biased region" description="Low complexity" evidence="2">
    <location>
        <begin position="128"/>
        <end position="146"/>
    </location>
</feature>
<organism evidence="3 4">
    <name type="scientific">Cardamine amara subsp. amara</name>
    <dbReference type="NCBI Taxonomy" id="228776"/>
    <lineage>
        <taxon>Eukaryota</taxon>
        <taxon>Viridiplantae</taxon>
        <taxon>Streptophyta</taxon>
        <taxon>Embryophyta</taxon>
        <taxon>Tracheophyta</taxon>
        <taxon>Spermatophyta</taxon>
        <taxon>Magnoliopsida</taxon>
        <taxon>eudicotyledons</taxon>
        <taxon>Gunneridae</taxon>
        <taxon>Pentapetalae</taxon>
        <taxon>rosids</taxon>
        <taxon>malvids</taxon>
        <taxon>Brassicales</taxon>
        <taxon>Brassicaceae</taxon>
        <taxon>Cardamineae</taxon>
        <taxon>Cardamine</taxon>
    </lineage>
</organism>
<dbReference type="Proteomes" id="UP001558713">
    <property type="component" value="Unassembled WGS sequence"/>
</dbReference>